<sequence>MVEKEHRLTAEEYIKSYRESHKNLEINEEQMDNICSSIGEIYDCGEKTPNYYRADLISLLFYVRVLVTYHTESIPNQFKKSFIGNCGGASFPGSTYYSAGNLCTKKGHSFDDIFHKQESISIIGPTPVIAFAIIHFYEKKSNLLGWLELVGAGTVFGVMGAQVIGKMGIYKQI</sequence>
<dbReference type="InterPro" id="IPR038625">
    <property type="entry name" value="R_equi_Vir_sf"/>
</dbReference>
<comment type="caution">
    <text evidence="2">The sequence shown here is derived from an EMBL/GenBank/DDBJ whole genome shotgun (WGS) entry which is preliminary data.</text>
</comment>
<evidence type="ECO:0000313" key="2">
    <source>
        <dbReference type="EMBL" id="MBB4038141.1"/>
    </source>
</evidence>
<dbReference type="Pfam" id="PF05526">
    <property type="entry name" value="R_equi_Vir"/>
    <property type="match status" value="1"/>
</dbReference>
<evidence type="ECO:0000256" key="1">
    <source>
        <dbReference type="SAM" id="Phobius"/>
    </source>
</evidence>
<dbReference type="AlphaFoldDB" id="A0A840CT05"/>
<dbReference type="InterPro" id="IPR008810">
    <property type="entry name" value="R_equi_Vir"/>
</dbReference>
<keyword evidence="1" id="KW-1133">Transmembrane helix</keyword>
<evidence type="ECO:0000313" key="3">
    <source>
        <dbReference type="Proteomes" id="UP000555103"/>
    </source>
</evidence>
<reference evidence="2 3" key="1">
    <citation type="submission" date="2020-08" db="EMBL/GenBank/DDBJ databases">
        <title>Genomic Encyclopedia of Type Strains, Phase IV (KMG-IV): sequencing the most valuable type-strain genomes for metagenomic binning, comparative biology and taxonomic classification.</title>
        <authorList>
            <person name="Goeker M."/>
        </authorList>
    </citation>
    <scope>NUCLEOTIDE SEQUENCE [LARGE SCALE GENOMIC DNA]</scope>
    <source>
        <strain evidence="2 3">DSM 104969</strain>
    </source>
</reference>
<dbReference type="Gene3D" id="2.40.128.480">
    <property type="entry name" value="Rhodococcus equi virulence-associated protein"/>
    <property type="match status" value="1"/>
</dbReference>
<organism evidence="2 3">
    <name type="scientific">Dysgonomonas hofstadii</name>
    <dbReference type="NCBI Taxonomy" id="637886"/>
    <lineage>
        <taxon>Bacteria</taxon>
        <taxon>Pseudomonadati</taxon>
        <taxon>Bacteroidota</taxon>
        <taxon>Bacteroidia</taxon>
        <taxon>Bacteroidales</taxon>
        <taxon>Dysgonomonadaceae</taxon>
        <taxon>Dysgonomonas</taxon>
    </lineage>
</organism>
<protein>
    <submittedName>
        <fullName evidence="2">Uncharacterized protein</fullName>
    </submittedName>
</protein>
<name>A0A840CT05_9BACT</name>
<accession>A0A840CT05</accession>
<dbReference type="RefSeq" id="WP_183308952.1">
    <property type="nucleotide sequence ID" value="NZ_JACIEP010000023.1"/>
</dbReference>
<keyword evidence="1" id="KW-0472">Membrane</keyword>
<gene>
    <name evidence="2" type="ORF">GGR21_004070</name>
</gene>
<dbReference type="EMBL" id="JACIEP010000023">
    <property type="protein sequence ID" value="MBB4038141.1"/>
    <property type="molecule type" value="Genomic_DNA"/>
</dbReference>
<keyword evidence="3" id="KW-1185">Reference proteome</keyword>
<dbReference type="Proteomes" id="UP000555103">
    <property type="component" value="Unassembled WGS sequence"/>
</dbReference>
<keyword evidence="1" id="KW-0812">Transmembrane</keyword>
<proteinExistence type="predicted"/>
<feature type="transmembrane region" description="Helical" evidence="1">
    <location>
        <begin position="143"/>
        <end position="164"/>
    </location>
</feature>